<dbReference type="PANTHER" id="PTHR43394:SF1">
    <property type="entry name" value="ATP-BINDING CASSETTE SUB-FAMILY B MEMBER 10, MITOCHONDRIAL"/>
    <property type="match status" value="1"/>
</dbReference>
<organism evidence="1 3">
    <name type="scientific">Duganella violaceipulchra</name>
    <dbReference type="NCBI Taxonomy" id="2849652"/>
    <lineage>
        <taxon>Bacteria</taxon>
        <taxon>Pseudomonadati</taxon>
        <taxon>Pseudomonadota</taxon>
        <taxon>Betaproteobacteria</taxon>
        <taxon>Burkholderiales</taxon>
        <taxon>Oxalobacteraceae</taxon>
        <taxon>Telluria group</taxon>
        <taxon>Duganella</taxon>
    </lineage>
</organism>
<dbReference type="RefSeq" id="WP_217944789.1">
    <property type="nucleotide sequence ID" value="NZ_JAHTGR010000013.1"/>
</dbReference>
<dbReference type="AlphaFoldDB" id="A0AA41LA34"/>
<protein>
    <submittedName>
        <fullName evidence="2">ABC-type multidrug transport system fused ATPase/permease subunit</fullName>
    </submittedName>
</protein>
<dbReference type="Proteomes" id="UP001155901">
    <property type="component" value="Unassembled WGS sequence"/>
</dbReference>
<evidence type="ECO:0000313" key="2">
    <source>
        <dbReference type="EMBL" id="MCP2007536.1"/>
    </source>
</evidence>
<sequence length="47" mass="5063">MVDEATSALDSASELQVQQALDKLMEGRSTIVIAGRRFCVVSDCCNT</sequence>
<proteinExistence type="predicted"/>
<dbReference type="EMBL" id="JAHTGR010000013">
    <property type="protein sequence ID" value="MBV6323845.1"/>
    <property type="molecule type" value="Genomic_DNA"/>
</dbReference>
<gene>
    <name evidence="1" type="ORF">KVP70_23190</name>
    <name evidence="2" type="ORF">L1274_001229</name>
</gene>
<accession>A0AA41LA34</accession>
<evidence type="ECO:0000313" key="3">
    <source>
        <dbReference type="Proteomes" id="UP001155901"/>
    </source>
</evidence>
<reference evidence="2" key="2">
    <citation type="submission" date="2022-03" db="EMBL/GenBank/DDBJ databases">
        <title>Genome Encyclopedia of Bacteria and Archaea VI: Functional Genomics of Type Strains.</title>
        <authorList>
            <person name="Whitman W."/>
        </authorList>
    </citation>
    <scope>NUCLEOTIDE SEQUENCE</scope>
    <source>
        <strain evidence="2">HSC-15S17</strain>
    </source>
</reference>
<reference evidence="1" key="1">
    <citation type="submission" date="2021-07" db="EMBL/GenBank/DDBJ databases">
        <title>Characterization of violacein-producing bacteria and related species.</title>
        <authorList>
            <person name="Wilson H.S."/>
            <person name="De Leon M.E."/>
        </authorList>
    </citation>
    <scope>NUCLEOTIDE SEQUENCE</scope>
    <source>
        <strain evidence="1">HSC-15S17</strain>
    </source>
</reference>
<dbReference type="InterPro" id="IPR039421">
    <property type="entry name" value="Type_1_exporter"/>
</dbReference>
<keyword evidence="4" id="KW-1185">Reference proteome</keyword>
<evidence type="ECO:0000313" key="4">
    <source>
        <dbReference type="Proteomes" id="UP001162889"/>
    </source>
</evidence>
<evidence type="ECO:0000313" key="1">
    <source>
        <dbReference type="EMBL" id="MBV6323845.1"/>
    </source>
</evidence>
<dbReference type="PANTHER" id="PTHR43394">
    <property type="entry name" value="ATP-DEPENDENT PERMEASE MDL1, MITOCHONDRIAL"/>
    <property type="match status" value="1"/>
</dbReference>
<dbReference type="EMBL" id="JALJZU010000002">
    <property type="protein sequence ID" value="MCP2007536.1"/>
    <property type="molecule type" value="Genomic_DNA"/>
</dbReference>
<comment type="caution">
    <text evidence="1">The sequence shown here is derived from an EMBL/GenBank/DDBJ whole genome shotgun (WGS) entry which is preliminary data.</text>
</comment>
<dbReference type="Proteomes" id="UP001162889">
    <property type="component" value="Unassembled WGS sequence"/>
</dbReference>
<dbReference type="GO" id="GO:0015421">
    <property type="term" value="F:ABC-type oligopeptide transporter activity"/>
    <property type="evidence" value="ECO:0007669"/>
    <property type="project" value="TreeGrafter"/>
</dbReference>
<dbReference type="GO" id="GO:0090374">
    <property type="term" value="P:oligopeptide export from mitochondrion"/>
    <property type="evidence" value="ECO:0007669"/>
    <property type="project" value="TreeGrafter"/>
</dbReference>
<name>A0AA41LA34_9BURK</name>